<proteinExistence type="inferred from homology"/>
<dbReference type="PRINTS" id="PR00690">
    <property type="entry name" value="ADHESNFAMILY"/>
</dbReference>
<keyword evidence="3" id="KW-0732">Signal</keyword>
<comment type="similarity">
    <text evidence="1 4">Belongs to the bacterial solute-binding protein 9 family.</text>
</comment>
<dbReference type="PANTHER" id="PTHR42953">
    <property type="entry name" value="HIGH-AFFINITY ZINC UPTAKE SYSTEM PROTEIN ZNUA-RELATED"/>
    <property type="match status" value="1"/>
</dbReference>
<dbReference type="PROSITE" id="PS51257">
    <property type="entry name" value="PROKAR_LIPOPROTEIN"/>
    <property type="match status" value="1"/>
</dbReference>
<sequence>MKKNKLMKMIKTGIVTLACLTFISGCSSKETTNEKGSVDGDKKLHIVTTFYPMYEFTKSIAGDQAIVDLLIPASSEPHAWEPSPKDMANIQKADLLVYNSPFFETWVPKVEESLDKNKRPSFIEASEGVTLMEGTAEEEDGEEHDHDHGHAMDPHVWLSPALAQKEVETITAALVKKDPKNKEVYEKNSQDYIRQLTSLDQSFRDSLKEYAGKEIITQHAAFGYLTKEYGLKQVPIAGLSPEEEPSAARLAELKTFAQEHNLHTIYFEELASPKVAQTLASEIGAKTKVLNTLEGLSKAEQEKGLNYIEIMKNNLKSLVETLSEK</sequence>
<dbReference type="GO" id="GO:0007155">
    <property type="term" value="P:cell adhesion"/>
    <property type="evidence" value="ECO:0007669"/>
    <property type="project" value="InterPro"/>
</dbReference>
<gene>
    <name evidence="5" type="ORF">BAVI_14139</name>
</gene>
<evidence type="ECO:0000256" key="2">
    <source>
        <dbReference type="ARBA" id="ARBA00022448"/>
    </source>
</evidence>
<evidence type="ECO:0000256" key="3">
    <source>
        <dbReference type="ARBA" id="ARBA00022729"/>
    </source>
</evidence>
<dbReference type="PANTHER" id="PTHR42953:SF3">
    <property type="entry name" value="HIGH-AFFINITY ZINC UPTAKE SYSTEM PROTEIN ZNUA"/>
    <property type="match status" value="1"/>
</dbReference>
<dbReference type="PRINTS" id="PR00691">
    <property type="entry name" value="ADHESINB"/>
</dbReference>
<protein>
    <submittedName>
        <fullName evidence="5">Zn(II)-binding lipoprotein</fullName>
    </submittedName>
</protein>
<dbReference type="GO" id="GO:0030001">
    <property type="term" value="P:metal ion transport"/>
    <property type="evidence" value="ECO:0007669"/>
    <property type="project" value="InterPro"/>
</dbReference>
<dbReference type="InterPro" id="IPR006127">
    <property type="entry name" value="ZnuA-like"/>
</dbReference>
<accession>A0AB94IM87</accession>
<dbReference type="InterPro" id="IPR050492">
    <property type="entry name" value="Bact_metal-bind_prot9"/>
</dbReference>
<keyword evidence="2 4" id="KW-0813">Transport</keyword>
<keyword evidence="6" id="KW-1185">Reference proteome</keyword>
<evidence type="ECO:0000313" key="5">
    <source>
        <dbReference type="EMBL" id="ETI68149.1"/>
    </source>
</evidence>
<evidence type="ECO:0000256" key="1">
    <source>
        <dbReference type="ARBA" id="ARBA00011028"/>
    </source>
</evidence>
<reference evidence="5 6" key="1">
    <citation type="journal article" date="2014" name="Environ. Microbiol.">
        <title>The nitrate-ammonifying and nosZ-carrying bacterium Bacillus vireti is a potent source and sink for nitric and nitrous oxide under high nitrate conditions.</title>
        <authorList>
            <person name="Mania D."/>
            <person name="Heylen K."/>
            <person name="van Spanning R.J."/>
            <person name="Frostegard A."/>
        </authorList>
    </citation>
    <scope>NUCLEOTIDE SEQUENCE [LARGE SCALE GENOMIC DNA]</scope>
    <source>
        <strain evidence="5 6">LMG 21834</strain>
    </source>
</reference>
<comment type="caution">
    <text evidence="5">The sequence shown here is derived from an EMBL/GenBank/DDBJ whole genome shotgun (WGS) entry which is preliminary data.</text>
</comment>
<dbReference type="InterPro" id="IPR006128">
    <property type="entry name" value="Lipoprotein_PsaA-like"/>
</dbReference>
<dbReference type="Gene3D" id="3.40.50.1980">
    <property type="entry name" value="Nitrogenase molybdenum iron protein domain"/>
    <property type="match status" value="2"/>
</dbReference>
<dbReference type="InterPro" id="IPR006129">
    <property type="entry name" value="AdhesinB"/>
</dbReference>
<dbReference type="Proteomes" id="UP000018877">
    <property type="component" value="Unassembled WGS sequence"/>
</dbReference>
<keyword evidence="5" id="KW-0449">Lipoprotein</keyword>
<organism evidence="5 6">
    <name type="scientific">Neobacillus vireti LMG 21834</name>
    <dbReference type="NCBI Taxonomy" id="1131730"/>
    <lineage>
        <taxon>Bacteria</taxon>
        <taxon>Bacillati</taxon>
        <taxon>Bacillota</taxon>
        <taxon>Bacilli</taxon>
        <taxon>Bacillales</taxon>
        <taxon>Bacillaceae</taxon>
        <taxon>Neobacillus</taxon>
    </lineage>
</organism>
<dbReference type="EMBL" id="ALAN01000076">
    <property type="protein sequence ID" value="ETI68149.1"/>
    <property type="molecule type" value="Genomic_DNA"/>
</dbReference>
<dbReference type="SUPFAM" id="SSF53807">
    <property type="entry name" value="Helical backbone' metal receptor"/>
    <property type="match status" value="1"/>
</dbReference>
<dbReference type="AlphaFoldDB" id="A0AB94IM87"/>
<name>A0AB94IM87_9BACI</name>
<evidence type="ECO:0000313" key="6">
    <source>
        <dbReference type="Proteomes" id="UP000018877"/>
    </source>
</evidence>
<dbReference type="Pfam" id="PF01297">
    <property type="entry name" value="ZnuA"/>
    <property type="match status" value="1"/>
</dbReference>
<dbReference type="CDD" id="cd01017">
    <property type="entry name" value="AdcA"/>
    <property type="match status" value="1"/>
</dbReference>
<dbReference type="GO" id="GO:0046872">
    <property type="term" value="F:metal ion binding"/>
    <property type="evidence" value="ECO:0007669"/>
    <property type="project" value="InterPro"/>
</dbReference>
<evidence type="ECO:0000256" key="4">
    <source>
        <dbReference type="RuleBase" id="RU003512"/>
    </source>
</evidence>